<dbReference type="SUPFAM" id="SSF48403">
    <property type="entry name" value="Ankyrin repeat"/>
    <property type="match status" value="1"/>
</dbReference>
<organism evidence="5 6">
    <name type="scientific">Latimeria chalumnae</name>
    <name type="common">Coelacanth</name>
    <dbReference type="NCBI Taxonomy" id="7897"/>
    <lineage>
        <taxon>Eukaryota</taxon>
        <taxon>Metazoa</taxon>
        <taxon>Chordata</taxon>
        <taxon>Craniata</taxon>
        <taxon>Vertebrata</taxon>
        <taxon>Euteleostomi</taxon>
        <taxon>Coelacanthiformes</taxon>
        <taxon>Coelacanthidae</taxon>
        <taxon>Latimeria</taxon>
    </lineage>
</organism>
<feature type="repeat" description="ANK" evidence="3">
    <location>
        <begin position="52"/>
        <end position="84"/>
    </location>
</feature>
<dbReference type="OMA" id="GPMEMEL"/>
<accession>H3AF44</accession>
<dbReference type="Gene3D" id="1.25.40.20">
    <property type="entry name" value="Ankyrin repeat-containing domain"/>
    <property type="match status" value="2"/>
</dbReference>
<dbReference type="Gene3D" id="1.10.287.1490">
    <property type="match status" value="1"/>
</dbReference>
<evidence type="ECO:0000256" key="4">
    <source>
        <dbReference type="SAM" id="MobiDB-lite"/>
    </source>
</evidence>
<keyword evidence="6" id="KW-1185">Reference proteome</keyword>
<sequence length="970" mass="108981">MKSLKAKFRKSESQDWSKHDEKLLQAVENNDPDKVFSLLSKKGLVPTKLDSEGKSAFHLSVMRGHMDCLEVILSHGVDVTVTDGTGYNALHLAAKNGHPECVRRLIQEKCSIGAVDNCGRTVLHHLAVNGNISCVETLCDFEAPLDPKDGDGSTPLILAAQMSHSELCRLLIERGADANARDHQGRTALMLACENDSLETVEVLFQNGVDIGIVDALGHDALHYSLVTGNAGIKAIDLFSSLCIPSEMELATPPSQHEAVSQPEKSVTPRKRRAPPPPSAPRPISAVSRTYPVTAGAVFHKLSVKFQPSREASRHSLSPPLPPRLFHTTPQAEKLLSKKSVGRSAEELIATLQSQLEQLTADNKDLQEKVLYDSMKTEFDRLKEQYSKAQAELEGFQDGTTSDTSCRLVPAEAYEQLKADYEQQIQALQEALEETKAGLEHNTEATGEAREESESNSAVALDSEAQSVQELARKLEESQGKYEKAVAEVGRLKEQIQLGILSVEEKEAMASNDCSAEAYTHDLEEVKAELLNALQAKTEEEKKVKILEMKMKEMEETGAQQISLEEYEEMKMSLSISLEEVTKENAELLEKYKEADMELNKMKKALEKRNPETEKEAFLEAEQEKNKLSEELAELGQVYQQLEQKYEQLQVDCEKRTKELNCLKEELGSTYVSKQDNEKMKEELSTQLSAARKMLSDLMEKHNRSQLEVERLQKELENPSQDSVLLSKHLQIKQSLERSVQETKVKATQLEEELASKNKEIAQLRKGTEDKKDNTVSQEMHEQIKCSLQAEVNTLTIKLNDLMKKHEKTCTEVFQVQREALFMKSERHAAEAQLAAVEKQLKDLKSGSQKLQELQKHIEDSAGLVKEKDRKITELSKEVFRLKEALNSLSQQHSSAPAAAMQPNRQQTESLQGKVRSLQQKLADAEKQHKAIISVYRTHLLYAVQGQMDQDVHHLLHQILKIERLEEQQK</sequence>
<dbReference type="PROSITE" id="PS50088">
    <property type="entry name" value="ANK_REPEAT"/>
    <property type="match status" value="4"/>
</dbReference>
<keyword evidence="1" id="KW-0677">Repeat</keyword>
<evidence type="ECO:0000256" key="2">
    <source>
        <dbReference type="ARBA" id="ARBA00023054"/>
    </source>
</evidence>
<dbReference type="Pfam" id="PF12796">
    <property type="entry name" value="Ank_2"/>
    <property type="match status" value="1"/>
</dbReference>
<gene>
    <name evidence="5" type="primary">ANKRD24</name>
</gene>
<dbReference type="SMART" id="SM00248">
    <property type="entry name" value="ANK"/>
    <property type="match status" value="5"/>
</dbReference>
<dbReference type="InterPro" id="IPR042420">
    <property type="entry name" value="RAI14/UACA"/>
</dbReference>
<feature type="region of interest" description="Disordered" evidence="4">
    <location>
        <begin position="250"/>
        <end position="287"/>
    </location>
</feature>
<proteinExistence type="predicted"/>
<evidence type="ECO:0000313" key="6">
    <source>
        <dbReference type="Proteomes" id="UP000008672"/>
    </source>
</evidence>
<dbReference type="InParanoid" id="H3AF44"/>
<feature type="region of interest" description="Disordered" evidence="4">
    <location>
        <begin position="891"/>
        <end position="912"/>
    </location>
</feature>
<protein>
    <submittedName>
        <fullName evidence="5">Ankyrin repeat domain 24</fullName>
    </submittedName>
</protein>
<evidence type="ECO:0000256" key="1">
    <source>
        <dbReference type="ARBA" id="ARBA00022737"/>
    </source>
</evidence>
<evidence type="ECO:0000313" key="5">
    <source>
        <dbReference type="Ensembl" id="ENSLACP00000008265.1"/>
    </source>
</evidence>
<dbReference type="Ensembl" id="ENSLACT00000008331.1">
    <property type="protein sequence ID" value="ENSLACP00000008265.1"/>
    <property type="gene ID" value="ENSLACG00000007315.1"/>
</dbReference>
<feature type="compositionally biased region" description="Polar residues" evidence="4">
    <location>
        <begin position="253"/>
        <end position="265"/>
    </location>
</feature>
<reference evidence="5" key="3">
    <citation type="submission" date="2025-09" db="UniProtKB">
        <authorList>
            <consortium name="Ensembl"/>
        </authorList>
    </citation>
    <scope>IDENTIFICATION</scope>
</reference>
<reference evidence="5" key="2">
    <citation type="submission" date="2025-08" db="UniProtKB">
        <authorList>
            <consortium name="Ensembl"/>
        </authorList>
    </citation>
    <scope>IDENTIFICATION</scope>
</reference>
<dbReference type="EMBL" id="AFYH01099120">
    <property type="status" value="NOT_ANNOTATED_CDS"/>
    <property type="molecule type" value="Genomic_DNA"/>
</dbReference>
<keyword evidence="3" id="KW-0040">ANK repeat</keyword>
<dbReference type="GeneTree" id="ENSGT00940000159237"/>
<dbReference type="eggNOG" id="ENOG502QQ0K">
    <property type="taxonomic scope" value="Eukaryota"/>
</dbReference>
<dbReference type="PRINTS" id="PR01415">
    <property type="entry name" value="ANKYRIN"/>
</dbReference>
<dbReference type="AlphaFoldDB" id="H3AF44"/>
<dbReference type="InterPro" id="IPR002110">
    <property type="entry name" value="Ankyrin_rpt"/>
</dbReference>
<reference evidence="6" key="1">
    <citation type="submission" date="2011-08" db="EMBL/GenBank/DDBJ databases">
        <title>The draft genome of Latimeria chalumnae.</title>
        <authorList>
            <person name="Di Palma F."/>
            <person name="Alfoldi J."/>
            <person name="Johnson J."/>
            <person name="Berlin A."/>
            <person name="Gnerre S."/>
            <person name="Jaffe D."/>
            <person name="MacCallum I."/>
            <person name="Young S."/>
            <person name="Walker B.J."/>
            <person name="Lander E."/>
            <person name="Lindblad-Toh K."/>
        </authorList>
    </citation>
    <scope>NUCLEOTIDE SEQUENCE [LARGE SCALE GENOMIC DNA]</scope>
    <source>
        <strain evidence="6">Wild caught</strain>
    </source>
</reference>
<feature type="region of interest" description="Disordered" evidence="4">
    <location>
        <begin position="440"/>
        <end position="461"/>
    </location>
</feature>
<dbReference type="Pfam" id="PF00023">
    <property type="entry name" value="Ank"/>
    <property type="match status" value="2"/>
</dbReference>
<dbReference type="PROSITE" id="PS50297">
    <property type="entry name" value="ANK_REP_REGION"/>
    <property type="match status" value="4"/>
</dbReference>
<feature type="repeat" description="ANK" evidence="3">
    <location>
        <begin position="184"/>
        <end position="216"/>
    </location>
</feature>
<feature type="repeat" description="ANK" evidence="3">
    <location>
        <begin position="85"/>
        <end position="117"/>
    </location>
</feature>
<feature type="repeat" description="ANK" evidence="3">
    <location>
        <begin position="151"/>
        <end position="183"/>
    </location>
</feature>
<name>H3AF44_LATCH</name>
<dbReference type="STRING" id="7897.ENSLACP00000008265"/>
<evidence type="ECO:0000256" key="3">
    <source>
        <dbReference type="PROSITE-ProRule" id="PRU00023"/>
    </source>
</evidence>
<dbReference type="GO" id="GO:0003779">
    <property type="term" value="F:actin binding"/>
    <property type="evidence" value="ECO:0007669"/>
    <property type="project" value="InterPro"/>
</dbReference>
<dbReference type="Proteomes" id="UP000008672">
    <property type="component" value="Unassembled WGS sequence"/>
</dbReference>
<feature type="compositionally biased region" description="Basic and acidic residues" evidence="4">
    <location>
        <begin position="440"/>
        <end position="453"/>
    </location>
</feature>
<dbReference type="InterPro" id="IPR036770">
    <property type="entry name" value="Ankyrin_rpt-contain_sf"/>
</dbReference>
<dbReference type="PANTHER" id="PTHR24129:SF0">
    <property type="entry name" value="ANKYCORBIN"/>
    <property type="match status" value="1"/>
</dbReference>
<dbReference type="HOGENOM" id="CLU_005323_0_0_1"/>
<keyword evidence="2" id="KW-0175">Coiled coil</keyword>
<dbReference type="PANTHER" id="PTHR24129">
    <property type="entry name" value="ANKYCORBIN"/>
    <property type="match status" value="1"/>
</dbReference>
<dbReference type="EMBL" id="AFYH01099119">
    <property type="status" value="NOT_ANNOTATED_CDS"/>
    <property type="molecule type" value="Genomic_DNA"/>
</dbReference>